<reference evidence="1" key="1">
    <citation type="journal article" date="2014" name="Front. Microbiol.">
        <title>High frequency of phylogenetically diverse reductive dehalogenase-homologous genes in deep subseafloor sedimentary metagenomes.</title>
        <authorList>
            <person name="Kawai M."/>
            <person name="Futagami T."/>
            <person name="Toyoda A."/>
            <person name="Takaki Y."/>
            <person name="Nishi S."/>
            <person name="Hori S."/>
            <person name="Arai W."/>
            <person name="Tsubouchi T."/>
            <person name="Morono Y."/>
            <person name="Uchiyama I."/>
            <person name="Ito T."/>
            <person name="Fujiyama A."/>
            <person name="Inagaki F."/>
            <person name="Takami H."/>
        </authorList>
    </citation>
    <scope>NUCLEOTIDE SEQUENCE</scope>
    <source>
        <strain evidence="1">Expedition CK06-06</strain>
    </source>
</reference>
<name>X0WWU0_9ZZZZ</name>
<dbReference type="EMBL" id="BARS01039287">
    <property type="protein sequence ID" value="GAG17221.1"/>
    <property type="molecule type" value="Genomic_DNA"/>
</dbReference>
<organism evidence="1">
    <name type="scientific">marine sediment metagenome</name>
    <dbReference type="NCBI Taxonomy" id="412755"/>
    <lineage>
        <taxon>unclassified sequences</taxon>
        <taxon>metagenomes</taxon>
        <taxon>ecological metagenomes</taxon>
    </lineage>
</organism>
<evidence type="ECO:0000313" key="1">
    <source>
        <dbReference type="EMBL" id="GAG17221.1"/>
    </source>
</evidence>
<gene>
    <name evidence="1" type="ORF">S01H1_60010</name>
</gene>
<feature type="non-terminal residue" evidence="1">
    <location>
        <position position="1"/>
    </location>
</feature>
<sequence length="169" mass="17675">RKMAIRTSANTFPIFHPQLYVDWTPPPPTATFVIVPQAQDGGVTDMTVTIEGTFTDKEDDSAITDATWTDSVSGLLYTGETLVEADLTVGTHTITVVATDVAAQTITTVFDILIYDVPDDLAIAIVASTVDGDPNTSLQIAGGLLSSGAGGGTGEKGIAVIEAFPWEQS</sequence>
<proteinExistence type="predicted"/>
<protein>
    <submittedName>
        <fullName evidence="1">Uncharacterized protein</fullName>
    </submittedName>
</protein>
<accession>X0WWU0</accession>
<dbReference type="AlphaFoldDB" id="X0WWU0"/>
<comment type="caution">
    <text evidence="1">The sequence shown here is derived from an EMBL/GenBank/DDBJ whole genome shotgun (WGS) entry which is preliminary data.</text>
</comment>